<accession>A0A098BLA1</accession>
<dbReference type="AlphaFoldDB" id="A0A098BLA1"/>
<reference evidence="1 2" key="1">
    <citation type="journal article" date="2014" name="Genome Announc.">
        <title>Draft Genome Sequence of Propane- and Butane-Oxidizing Actinobacterium Rhodococcus ruber IEGM 231.</title>
        <authorList>
            <person name="Ivshina I.B."/>
            <person name="Kuyukina M.S."/>
            <person name="Krivoruchko A.V."/>
            <person name="Barbe V."/>
            <person name="Fischer C."/>
        </authorList>
    </citation>
    <scope>NUCLEOTIDE SEQUENCE [LARGE SCALE GENOMIC DNA]</scope>
</reference>
<dbReference type="Proteomes" id="UP000042997">
    <property type="component" value="Unassembled WGS sequence"/>
</dbReference>
<sequence length="121" mass="13290">MNATATANLTLTGITKASSQCHCCGRTLGKVFQLSDGNDYGRTCAAKITGYSITDKLLRQAQFAARRDQQRRDENWTVDTFIAHIAANNMGILYIDGREVAADATNIRIVAEREHAALWAN</sequence>
<evidence type="ECO:0000313" key="2">
    <source>
        <dbReference type="Proteomes" id="UP000042997"/>
    </source>
</evidence>
<dbReference type="RefSeq" id="WP_040272099.1">
    <property type="nucleotide sequence ID" value="NZ_JAPWIU010000041.1"/>
</dbReference>
<evidence type="ECO:0000313" key="1">
    <source>
        <dbReference type="EMBL" id="CDZ89020.1"/>
    </source>
</evidence>
<dbReference type="EMBL" id="CCSD01000056">
    <property type="protein sequence ID" value="CDZ89020.1"/>
    <property type="molecule type" value="Genomic_DNA"/>
</dbReference>
<proteinExistence type="predicted"/>
<organism evidence="1 2">
    <name type="scientific">Rhodococcus ruber</name>
    <dbReference type="NCBI Taxonomy" id="1830"/>
    <lineage>
        <taxon>Bacteria</taxon>
        <taxon>Bacillati</taxon>
        <taxon>Actinomycetota</taxon>
        <taxon>Actinomycetes</taxon>
        <taxon>Mycobacteriales</taxon>
        <taxon>Nocardiaceae</taxon>
        <taxon>Rhodococcus</taxon>
    </lineage>
</organism>
<gene>
    <name evidence="1" type="ORF">RHRU231_450187</name>
</gene>
<protein>
    <submittedName>
        <fullName evidence="1">Uncharacterized protein</fullName>
    </submittedName>
</protein>
<name>A0A098BLA1_9NOCA</name>